<dbReference type="AlphaFoldDB" id="A0A7J8XMS9"/>
<evidence type="ECO:0000313" key="2">
    <source>
        <dbReference type="Proteomes" id="UP000593577"/>
    </source>
</evidence>
<dbReference type="Proteomes" id="UP000593577">
    <property type="component" value="Unassembled WGS sequence"/>
</dbReference>
<protein>
    <submittedName>
        <fullName evidence="1">Uncharacterized protein</fullName>
    </submittedName>
</protein>
<evidence type="ECO:0000313" key="1">
    <source>
        <dbReference type="EMBL" id="MBA0688608.1"/>
    </source>
</evidence>
<name>A0A7J8XMS9_GOSAI</name>
<comment type="caution">
    <text evidence="1">The sequence shown here is derived from an EMBL/GenBank/DDBJ whole genome shotgun (WGS) entry which is preliminary data.</text>
</comment>
<dbReference type="EMBL" id="JABFAA010000008">
    <property type="protein sequence ID" value="MBA0688608.1"/>
    <property type="molecule type" value="Genomic_DNA"/>
</dbReference>
<sequence>MYLIEKVPKEMEWVVNKDRGEC</sequence>
<reference evidence="1 2" key="1">
    <citation type="journal article" date="2019" name="Genome Biol. Evol.">
        <title>Insights into the evolution of the New World diploid cottons (Gossypium, subgenus Houzingenia) based on genome sequencing.</title>
        <authorList>
            <person name="Grover C.E."/>
            <person name="Arick M.A. 2nd"/>
            <person name="Thrash A."/>
            <person name="Conover J.L."/>
            <person name="Sanders W.S."/>
            <person name="Peterson D.G."/>
            <person name="Frelichowski J.E."/>
            <person name="Scheffler J.A."/>
            <person name="Scheffler B.E."/>
            <person name="Wendel J.F."/>
        </authorList>
    </citation>
    <scope>NUCLEOTIDE SEQUENCE [LARGE SCALE GENOMIC DNA]</scope>
    <source>
        <strain evidence="1">185</strain>
        <tissue evidence="1">Leaf</tissue>
    </source>
</reference>
<keyword evidence="2" id="KW-1185">Reference proteome</keyword>
<gene>
    <name evidence="1" type="ORF">Goari_006383</name>
</gene>
<proteinExistence type="predicted"/>
<accession>A0A7J8XMS9</accession>
<organism evidence="1 2">
    <name type="scientific">Gossypium aridum</name>
    <name type="common">American cotton</name>
    <name type="synonym">Erioxylum aridum</name>
    <dbReference type="NCBI Taxonomy" id="34290"/>
    <lineage>
        <taxon>Eukaryota</taxon>
        <taxon>Viridiplantae</taxon>
        <taxon>Streptophyta</taxon>
        <taxon>Embryophyta</taxon>
        <taxon>Tracheophyta</taxon>
        <taxon>Spermatophyta</taxon>
        <taxon>Magnoliopsida</taxon>
        <taxon>eudicotyledons</taxon>
        <taxon>Gunneridae</taxon>
        <taxon>Pentapetalae</taxon>
        <taxon>rosids</taxon>
        <taxon>malvids</taxon>
        <taxon>Malvales</taxon>
        <taxon>Malvaceae</taxon>
        <taxon>Malvoideae</taxon>
        <taxon>Gossypium</taxon>
    </lineage>
</organism>